<feature type="domain" description="Tc1-like transposase DDE" evidence="1">
    <location>
        <begin position="62"/>
        <end position="168"/>
    </location>
</feature>
<dbReference type="AlphaFoldDB" id="A0AAD9V5Y4"/>
<accession>A0AAD9V5Y4</accession>
<name>A0AAD9V5Y4_ACRCE</name>
<dbReference type="Gene3D" id="3.30.420.10">
    <property type="entry name" value="Ribonuclease H-like superfamily/Ribonuclease H"/>
    <property type="match status" value="1"/>
</dbReference>
<evidence type="ECO:0000313" key="2">
    <source>
        <dbReference type="EMBL" id="KAK2562501.1"/>
    </source>
</evidence>
<evidence type="ECO:0000313" key="3">
    <source>
        <dbReference type="Proteomes" id="UP001249851"/>
    </source>
</evidence>
<reference evidence="2" key="1">
    <citation type="journal article" date="2023" name="G3 (Bethesda)">
        <title>Whole genome assembly and annotation of the endangered Caribbean coral Acropora cervicornis.</title>
        <authorList>
            <person name="Selwyn J.D."/>
            <person name="Vollmer S.V."/>
        </authorList>
    </citation>
    <scope>NUCLEOTIDE SEQUENCE</scope>
    <source>
        <strain evidence="2">K2</strain>
    </source>
</reference>
<dbReference type="InterPro" id="IPR038717">
    <property type="entry name" value="Tc1-like_DDE_dom"/>
</dbReference>
<dbReference type="Pfam" id="PF13358">
    <property type="entry name" value="DDE_3"/>
    <property type="match status" value="1"/>
</dbReference>
<dbReference type="InterPro" id="IPR036397">
    <property type="entry name" value="RNaseH_sf"/>
</dbReference>
<protein>
    <submittedName>
        <fullName evidence="2">Transposable element Tc1 transposase</fullName>
    </submittedName>
</protein>
<evidence type="ECO:0000259" key="1">
    <source>
        <dbReference type="Pfam" id="PF13358"/>
    </source>
</evidence>
<comment type="caution">
    <text evidence="2">The sequence shown here is derived from an EMBL/GenBank/DDBJ whole genome shotgun (WGS) entry which is preliminary data.</text>
</comment>
<gene>
    <name evidence="2" type="ORF">P5673_014166</name>
</gene>
<sequence>MARTKPDSFWTRDVCFYLDGVSFVHKYNPYSESCAPGCSVWRKKNEGLTAGCTSKGTHVGSGGRTVQFFVAISCGVGVVFCHQYEHLNGDHFKNIILNHSNNIFRLCNRPNSHIFIQDGGLSQNSAVGRKALNRIGARLFSIPPRSPDLNPIENVFHLVKRSLTQEAKEKKITYESVEQYSERIKNAFMILDRAAIDKIISTMPKRINAIRKNGGSRTRY</sequence>
<organism evidence="2 3">
    <name type="scientific">Acropora cervicornis</name>
    <name type="common">Staghorn coral</name>
    <dbReference type="NCBI Taxonomy" id="6130"/>
    <lineage>
        <taxon>Eukaryota</taxon>
        <taxon>Metazoa</taxon>
        <taxon>Cnidaria</taxon>
        <taxon>Anthozoa</taxon>
        <taxon>Hexacorallia</taxon>
        <taxon>Scleractinia</taxon>
        <taxon>Astrocoeniina</taxon>
        <taxon>Acroporidae</taxon>
        <taxon>Acropora</taxon>
    </lineage>
</organism>
<reference evidence="2" key="2">
    <citation type="journal article" date="2023" name="Science">
        <title>Genomic signatures of disease resistance in endangered staghorn corals.</title>
        <authorList>
            <person name="Vollmer S.V."/>
            <person name="Selwyn J.D."/>
            <person name="Despard B.A."/>
            <person name="Roesel C.L."/>
        </authorList>
    </citation>
    <scope>NUCLEOTIDE SEQUENCE</scope>
    <source>
        <strain evidence="2">K2</strain>
    </source>
</reference>
<proteinExistence type="predicted"/>
<dbReference type="Proteomes" id="UP001249851">
    <property type="component" value="Unassembled WGS sequence"/>
</dbReference>
<keyword evidence="3" id="KW-1185">Reference proteome</keyword>
<dbReference type="EMBL" id="JARQWQ010000028">
    <property type="protein sequence ID" value="KAK2562501.1"/>
    <property type="molecule type" value="Genomic_DNA"/>
</dbReference>
<dbReference type="GO" id="GO:0003676">
    <property type="term" value="F:nucleic acid binding"/>
    <property type="evidence" value="ECO:0007669"/>
    <property type="project" value="InterPro"/>
</dbReference>